<evidence type="ECO:0000256" key="5">
    <source>
        <dbReference type="ARBA" id="ARBA00022777"/>
    </source>
</evidence>
<dbReference type="InterPro" id="IPR006082">
    <property type="entry name" value="PRK"/>
</dbReference>
<dbReference type="SUPFAM" id="SSF52540">
    <property type="entry name" value="P-loop containing nucleoside triphosphate hydrolases"/>
    <property type="match status" value="1"/>
</dbReference>
<dbReference type="PROSITE" id="PS00567">
    <property type="entry name" value="PHOSPHORIBULOKINASE"/>
    <property type="match status" value="1"/>
</dbReference>
<protein>
    <recommendedName>
        <fullName evidence="2 8">Phosphoribulokinase</fullName>
        <ecNumber evidence="2 8">2.7.1.19</ecNumber>
    </recommendedName>
</protein>
<evidence type="ECO:0000313" key="11">
    <source>
        <dbReference type="Proteomes" id="UP001163739"/>
    </source>
</evidence>
<evidence type="ECO:0000259" key="9">
    <source>
        <dbReference type="Pfam" id="PF00485"/>
    </source>
</evidence>
<accession>A0ABY6N0W3</accession>
<evidence type="ECO:0000256" key="4">
    <source>
        <dbReference type="ARBA" id="ARBA00022741"/>
    </source>
</evidence>
<proteinExistence type="inferred from homology"/>
<keyword evidence="3 10" id="KW-0808">Transferase</keyword>
<dbReference type="InterPro" id="IPR027417">
    <property type="entry name" value="P-loop_NTPase"/>
</dbReference>
<dbReference type="RefSeq" id="WP_265047208.1">
    <property type="nucleotide sequence ID" value="NZ_CP100390.1"/>
</dbReference>
<dbReference type="Proteomes" id="UP001163739">
    <property type="component" value="Chromosome"/>
</dbReference>
<keyword evidence="5" id="KW-0418">Kinase</keyword>
<name>A0ABY6N0W3_9ALTE</name>
<evidence type="ECO:0000256" key="2">
    <source>
        <dbReference type="ARBA" id="ARBA00012042"/>
    </source>
</evidence>
<keyword evidence="11" id="KW-1185">Reference proteome</keyword>
<dbReference type="Gene3D" id="3.40.50.300">
    <property type="entry name" value="P-loop containing nucleotide triphosphate hydrolases"/>
    <property type="match status" value="1"/>
</dbReference>
<evidence type="ECO:0000256" key="6">
    <source>
        <dbReference type="ARBA" id="ARBA00022840"/>
    </source>
</evidence>
<dbReference type="EC" id="2.7.1.19" evidence="2 8"/>
<evidence type="ECO:0000256" key="7">
    <source>
        <dbReference type="ARBA" id="ARBA00047663"/>
    </source>
</evidence>
<dbReference type="InterPro" id="IPR006083">
    <property type="entry name" value="PRK/URK"/>
</dbReference>
<evidence type="ECO:0000313" key="10">
    <source>
        <dbReference type="EMBL" id="UZE95718.1"/>
    </source>
</evidence>
<comment type="similarity">
    <text evidence="1 8">Belongs to the phosphoribulokinase family.</text>
</comment>
<gene>
    <name evidence="10" type="ORF">NKI27_16900</name>
</gene>
<feature type="domain" description="Phosphoribulokinase/uridine kinase" evidence="9">
    <location>
        <begin position="7"/>
        <end position="213"/>
    </location>
</feature>
<organism evidence="10 11">
    <name type="scientific">Alkalimarinus alittae</name>
    <dbReference type="NCBI Taxonomy" id="2961619"/>
    <lineage>
        <taxon>Bacteria</taxon>
        <taxon>Pseudomonadati</taxon>
        <taxon>Pseudomonadota</taxon>
        <taxon>Gammaproteobacteria</taxon>
        <taxon>Alteromonadales</taxon>
        <taxon>Alteromonadaceae</taxon>
        <taxon>Alkalimarinus</taxon>
    </lineage>
</organism>
<dbReference type="PRINTS" id="PR00478">
    <property type="entry name" value="PHRIBLKINASE"/>
</dbReference>
<comment type="catalytic activity">
    <reaction evidence="7 8">
        <text>D-ribulose 5-phosphate + ATP = D-ribulose 1,5-bisphosphate + ADP + H(+)</text>
        <dbReference type="Rhea" id="RHEA:19365"/>
        <dbReference type="ChEBI" id="CHEBI:15378"/>
        <dbReference type="ChEBI" id="CHEBI:30616"/>
        <dbReference type="ChEBI" id="CHEBI:57870"/>
        <dbReference type="ChEBI" id="CHEBI:58121"/>
        <dbReference type="ChEBI" id="CHEBI:456216"/>
        <dbReference type="EC" id="2.7.1.19"/>
    </reaction>
</comment>
<dbReference type="GO" id="GO:0008974">
    <property type="term" value="F:phosphoribulokinase activity"/>
    <property type="evidence" value="ECO:0007669"/>
    <property type="project" value="UniProtKB-EC"/>
</dbReference>
<dbReference type="EMBL" id="CP100390">
    <property type="protein sequence ID" value="UZE95718.1"/>
    <property type="molecule type" value="Genomic_DNA"/>
</dbReference>
<dbReference type="Pfam" id="PF00485">
    <property type="entry name" value="PRK"/>
    <property type="match status" value="1"/>
</dbReference>
<keyword evidence="4" id="KW-0547">Nucleotide-binding</keyword>
<evidence type="ECO:0000256" key="3">
    <source>
        <dbReference type="ARBA" id="ARBA00022679"/>
    </source>
</evidence>
<sequence>MSAKYPIISVTGSSGAGTTTASNIFSRIFADEGINAGMIQGDSFHKYTRAEMSRRAAKGHYGAWNHFSLEANHVDKLEALFQDYAATGTGQYREYVHDDDFELTKQGLQPGTFTSWMDLPPDTDVLFYEGLHGGILTDQVNIASHVDLLIGVAPIVNLEWIQKVHRDTQSRGYSKEAVVNTIVNRMDDYVRCIVPQFSNTHINFQRVPTVDTSNPFMMGSVPSDDESMVVIHFRQYSEVDFTYLLQMINGSFISRQDTLVIPGSKMSLAMDLIIRPRVKELMAHRIYG</sequence>
<evidence type="ECO:0000256" key="8">
    <source>
        <dbReference type="RuleBase" id="RU004082"/>
    </source>
</evidence>
<dbReference type="NCBIfam" id="NF011997">
    <property type="entry name" value="PRK15453.1"/>
    <property type="match status" value="1"/>
</dbReference>
<keyword evidence="6" id="KW-0067">ATP-binding</keyword>
<evidence type="ECO:0000256" key="1">
    <source>
        <dbReference type="ARBA" id="ARBA00009719"/>
    </source>
</evidence>
<reference evidence="10" key="1">
    <citation type="submission" date="2022-06" db="EMBL/GenBank/DDBJ databases">
        <title>Alkalimarinus sp. nov., isolated from gut of a Alitta virens.</title>
        <authorList>
            <person name="Yang A.I."/>
            <person name="Shin N.-R."/>
        </authorList>
    </citation>
    <scope>NUCLEOTIDE SEQUENCE</scope>
    <source>
        <strain evidence="10">A2M4</strain>
    </source>
</reference>